<organism evidence="1 2">
    <name type="scientific">Alloacidobacterium dinghuense</name>
    <dbReference type="NCBI Taxonomy" id="2763107"/>
    <lineage>
        <taxon>Bacteria</taxon>
        <taxon>Pseudomonadati</taxon>
        <taxon>Acidobacteriota</taxon>
        <taxon>Terriglobia</taxon>
        <taxon>Terriglobales</taxon>
        <taxon>Acidobacteriaceae</taxon>
        <taxon>Alloacidobacterium</taxon>
    </lineage>
</organism>
<evidence type="ECO:0000313" key="2">
    <source>
        <dbReference type="Proteomes" id="UP000515312"/>
    </source>
</evidence>
<evidence type="ECO:0000313" key="1">
    <source>
        <dbReference type="EMBL" id="QNI31727.1"/>
    </source>
</evidence>
<dbReference type="RefSeq" id="WP_186742613.1">
    <property type="nucleotide sequence ID" value="NZ_CP060394.1"/>
</dbReference>
<dbReference type="KEGG" id="adin:H7849_22180"/>
<keyword evidence="2" id="KW-1185">Reference proteome</keyword>
<accession>A0A7G8BGQ7</accession>
<gene>
    <name evidence="1" type="ORF">H7849_22180</name>
</gene>
<protein>
    <submittedName>
        <fullName evidence="1">Uncharacterized protein</fullName>
    </submittedName>
</protein>
<reference evidence="1 2" key="1">
    <citation type="submission" date="2020-08" db="EMBL/GenBank/DDBJ databases">
        <title>Edaphobacter telluris sp. nov. and Acidobacterium dinghuensis sp. nov., two acidobacteria isolated from forest soil.</title>
        <authorList>
            <person name="Fu J."/>
            <person name="Qiu L."/>
        </authorList>
    </citation>
    <scope>NUCLEOTIDE SEQUENCE [LARGE SCALE GENOMIC DNA]</scope>
    <source>
        <strain evidence="1">4Y35</strain>
    </source>
</reference>
<dbReference type="AlphaFoldDB" id="A0A7G8BGQ7"/>
<proteinExistence type="predicted"/>
<name>A0A7G8BGQ7_9BACT</name>
<sequence>MNSDAFDLPTKKGLIDRLTPSMPLLVFTVSMFLNDIFVTQAQRDAGKMPSVWVVMAREPADLHTLASGTSAPFRWEPLHGQPQSRLWTDDYSNLLGAIKFFAND</sequence>
<dbReference type="EMBL" id="CP060394">
    <property type="protein sequence ID" value="QNI31727.1"/>
    <property type="molecule type" value="Genomic_DNA"/>
</dbReference>
<dbReference type="Proteomes" id="UP000515312">
    <property type="component" value="Chromosome"/>
</dbReference>